<accession>V9HUK5</accession>
<reference evidence="1 2" key="1">
    <citation type="submission" date="2012-05" db="EMBL/GenBank/DDBJ databases">
        <title>The Genome Sequence of Eubacteriaceae bacterium CM2.</title>
        <authorList>
            <consortium name="The Broad Institute Genome Sequencing Platform"/>
            <person name="Earl A."/>
            <person name="Ward D."/>
            <person name="Feldgarden M."/>
            <person name="Gevers D."/>
            <person name="Sizova M."/>
            <person name="Hazen A."/>
            <person name="Epstein S."/>
            <person name="Walker B."/>
            <person name="Young S.K."/>
            <person name="Zeng Q."/>
            <person name="Gargeya S."/>
            <person name="Fitzgerald M."/>
            <person name="Haas B."/>
            <person name="Abouelleil A."/>
            <person name="Alvarado L."/>
            <person name="Arachchi H.M."/>
            <person name="Berlin A."/>
            <person name="Chapman S.B."/>
            <person name="Goldberg J."/>
            <person name="Griggs A."/>
            <person name="Gujja S."/>
            <person name="Hansen M."/>
            <person name="Howarth C."/>
            <person name="Imamovic A."/>
            <person name="Larimer J."/>
            <person name="McCowen C."/>
            <person name="Montmayeur A."/>
            <person name="Murphy C."/>
            <person name="Neiman D."/>
            <person name="Pearson M."/>
            <person name="Priest M."/>
            <person name="Roberts A."/>
            <person name="Saif S."/>
            <person name="Shea T."/>
            <person name="Sisk P."/>
            <person name="Sykes S."/>
            <person name="Wortman J."/>
            <person name="Nusbaum C."/>
            <person name="Birren B."/>
        </authorList>
    </citation>
    <scope>NUCLEOTIDE SEQUENCE [LARGE SCALE GENOMIC DNA]</scope>
    <source>
        <strain evidence="1 2">CM2</strain>
    </source>
</reference>
<name>V9HUK5_9FIRM</name>
<dbReference type="EMBL" id="AFZF02000004">
    <property type="protein sequence ID" value="EHL17393.1"/>
    <property type="molecule type" value="Genomic_DNA"/>
</dbReference>
<dbReference type="Proteomes" id="UP000017818">
    <property type="component" value="Unassembled WGS sequence"/>
</dbReference>
<dbReference type="AlphaFoldDB" id="V9HUK5"/>
<evidence type="ECO:0008006" key="3">
    <source>
        <dbReference type="Google" id="ProtNLM"/>
    </source>
</evidence>
<dbReference type="OrthoDB" id="2051942at2"/>
<gene>
    <name evidence="1" type="ORF">HMPREF9630_00560</name>
</gene>
<dbReference type="HOGENOM" id="CLU_172375_0_1_9"/>
<protein>
    <recommendedName>
        <fullName evidence="3">Phage head-tail adaptor</fullName>
    </recommendedName>
</protein>
<proteinExistence type="predicted"/>
<evidence type="ECO:0000313" key="1">
    <source>
        <dbReference type="EMBL" id="EHL17393.1"/>
    </source>
</evidence>
<sequence length="101" mass="11581">MFGYNNEIILISKEITTDDNLIEQETEIEKSILCREKSVNRDEFYKAGAQGFKLGYIVIVHSFEYNGEDKAIYKGKSYDILKTYQTGVDEIELTLSQKVGV</sequence>
<comment type="caution">
    <text evidence="1">The sequence shown here is derived from an EMBL/GenBank/DDBJ whole genome shotgun (WGS) entry which is preliminary data.</text>
</comment>
<dbReference type="InterPro" id="IPR008767">
    <property type="entry name" value="Phage_SPP1_head-tail_adaptor"/>
</dbReference>
<organism evidence="1 2">
    <name type="scientific">Peptoanaerobacter stomatis</name>
    <dbReference type="NCBI Taxonomy" id="796937"/>
    <lineage>
        <taxon>Bacteria</taxon>
        <taxon>Bacillati</taxon>
        <taxon>Bacillota</taxon>
        <taxon>Clostridia</taxon>
        <taxon>Peptostreptococcales</taxon>
        <taxon>Filifactoraceae</taxon>
        <taxon>Peptoanaerobacter</taxon>
    </lineage>
</organism>
<dbReference type="NCBIfam" id="TIGR01563">
    <property type="entry name" value="gp16_SPP1"/>
    <property type="match status" value="1"/>
</dbReference>
<dbReference type="RefSeq" id="WP_009527193.1">
    <property type="nucleotide sequence ID" value="NZ_JBQMYE010000041.1"/>
</dbReference>
<evidence type="ECO:0000313" key="2">
    <source>
        <dbReference type="Proteomes" id="UP000017818"/>
    </source>
</evidence>